<dbReference type="Pfam" id="PF23231">
    <property type="entry name" value="HAT_Syf1_CNRKL1_C"/>
    <property type="match status" value="1"/>
</dbReference>
<feature type="compositionally biased region" description="Basic residues" evidence="5">
    <location>
        <begin position="1"/>
        <end position="12"/>
    </location>
</feature>
<dbReference type="PROSITE" id="PS50126">
    <property type="entry name" value="S1"/>
    <property type="match status" value="14"/>
</dbReference>
<dbReference type="Gene3D" id="1.25.40.10">
    <property type="entry name" value="Tetratricopeptide repeat domain"/>
    <property type="match status" value="2"/>
</dbReference>
<dbReference type="GeneID" id="113691792"/>
<dbReference type="Pfam" id="PF00575">
    <property type="entry name" value="S1"/>
    <property type="match status" value="5"/>
</dbReference>
<keyword evidence="4" id="KW-0539">Nucleus</keyword>
<feature type="compositionally biased region" description="Basic and acidic residues" evidence="5">
    <location>
        <begin position="31"/>
        <end position="43"/>
    </location>
</feature>
<feature type="domain" description="S1 motif" evidence="6">
    <location>
        <begin position="684"/>
        <end position="756"/>
    </location>
</feature>
<feature type="domain" description="S1 motif" evidence="6">
    <location>
        <begin position="513"/>
        <end position="580"/>
    </location>
</feature>
<feature type="domain" description="S1 motif" evidence="6">
    <location>
        <begin position="422"/>
        <end position="496"/>
    </location>
</feature>
<name>A0A6P6SIE6_COFAR</name>
<dbReference type="InterPro" id="IPR003107">
    <property type="entry name" value="HAT"/>
</dbReference>
<dbReference type="GO" id="GO:0003723">
    <property type="term" value="F:RNA binding"/>
    <property type="evidence" value="ECO:0007669"/>
    <property type="project" value="TreeGrafter"/>
</dbReference>
<dbReference type="GO" id="GO:0006364">
    <property type="term" value="P:rRNA processing"/>
    <property type="evidence" value="ECO:0007669"/>
    <property type="project" value="UniProtKB-KW"/>
</dbReference>
<feature type="domain" description="S1 motif" evidence="6">
    <location>
        <begin position="1476"/>
        <end position="1546"/>
    </location>
</feature>
<evidence type="ECO:0000313" key="8">
    <source>
        <dbReference type="RefSeq" id="XP_027065890.2"/>
    </source>
</evidence>
<reference evidence="8" key="2">
    <citation type="submission" date="2025-08" db="UniProtKB">
        <authorList>
            <consortium name="RefSeq"/>
        </authorList>
    </citation>
    <scope>IDENTIFICATION</scope>
    <source>
        <tissue evidence="8">Leaves</tissue>
    </source>
</reference>
<feature type="domain" description="S1 motif" evidence="6">
    <location>
        <begin position="1079"/>
        <end position="1151"/>
    </location>
</feature>
<dbReference type="InterPro" id="IPR011990">
    <property type="entry name" value="TPR-like_helical_dom_sf"/>
</dbReference>
<feature type="region of interest" description="Disordered" evidence="5">
    <location>
        <begin position="1"/>
        <end position="82"/>
    </location>
</feature>
<dbReference type="Proteomes" id="UP001652660">
    <property type="component" value="Chromosome 6c"/>
</dbReference>
<dbReference type="SMART" id="SM00316">
    <property type="entry name" value="S1"/>
    <property type="match status" value="14"/>
</dbReference>
<feature type="domain" description="S1 motif" evidence="6">
    <location>
        <begin position="889"/>
        <end position="953"/>
    </location>
</feature>
<dbReference type="InterPro" id="IPR012340">
    <property type="entry name" value="NA-bd_OB-fold"/>
</dbReference>
<feature type="region of interest" description="Disordered" evidence="5">
    <location>
        <begin position="1627"/>
        <end position="1656"/>
    </location>
</feature>
<dbReference type="Pfam" id="PF24682">
    <property type="entry name" value="OB_RRP5"/>
    <property type="match status" value="1"/>
</dbReference>
<evidence type="ECO:0000256" key="4">
    <source>
        <dbReference type="ARBA" id="ARBA00023242"/>
    </source>
</evidence>
<dbReference type="SUPFAM" id="SSF50249">
    <property type="entry name" value="Nucleic acid-binding proteins"/>
    <property type="match status" value="12"/>
</dbReference>
<evidence type="ECO:0000256" key="3">
    <source>
        <dbReference type="ARBA" id="ARBA00022737"/>
    </source>
</evidence>
<dbReference type="InterPro" id="IPR057300">
    <property type="entry name" value="OB_Rrp5"/>
</dbReference>
<dbReference type="Gene3D" id="2.40.50.140">
    <property type="entry name" value="Nucleic acid-binding proteins"/>
    <property type="match status" value="11"/>
</dbReference>
<dbReference type="SMART" id="SM00386">
    <property type="entry name" value="HAT"/>
    <property type="match status" value="4"/>
</dbReference>
<evidence type="ECO:0000256" key="1">
    <source>
        <dbReference type="ARBA" id="ARBA00004604"/>
    </source>
</evidence>
<dbReference type="RefSeq" id="XP_027065890.2">
    <property type="nucleotide sequence ID" value="XM_027210089.2"/>
</dbReference>
<keyword evidence="3" id="KW-0677">Repeat</keyword>
<protein>
    <submittedName>
        <fullName evidence="8">rRNA biogenesis protein RRP5 isoform X1</fullName>
    </submittedName>
</protein>
<dbReference type="PANTHER" id="PTHR23270">
    <property type="entry name" value="PROGRAMMED CELL DEATH PROTEIN 11 PRE-RRNA PROCESSING PROTEIN RRP5"/>
    <property type="match status" value="1"/>
</dbReference>
<dbReference type="InterPro" id="IPR003029">
    <property type="entry name" value="S1_domain"/>
</dbReference>
<evidence type="ECO:0000256" key="5">
    <source>
        <dbReference type="SAM" id="MobiDB-lite"/>
    </source>
</evidence>
<dbReference type="GO" id="GO:0032040">
    <property type="term" value="C:small-subunit processome"/>
    <property type="evidence" value="ECO:0007669"/>
    <property type="project" value="TreeGrafter"/>
</dbReference>
<organism evidence="7 8">
    <name type="scientific">Coffea arabica</name>
    <name type="common">Arabian coffee</name>
    <dbReference type="NCBI Taxonomy" id="13443"/>
    <lineage>
        <taxon>Eukaryota</taxon>
        <taxon>Viridiplantae</taxon>
        <taxon>Streptophyta</taxon>
        <taxon>Embryophyta</taxon>
        <taxon>Tracheophyta</taxon>
        <taxon>Spermatophyta</taxon>
        <taxon>Magnoliopsida</taxon>
        <taxon>eudicotyledons</taxon>
        <taxon>Gunneridae</taxon>
        <taxon>Pentapetalae</taxon>
        <taxon>asterids</taxon>
        <taxon>lamiids</taxon>
        <taxon>Gentianales</taxon>
        <taxon>Rubiaceae</taxon>
        <taxon>Ixoroideae</taxon>
        <taxon>Gardenieae complex</taxon>
        <taxon>Bertiereae - Coffeeae clade</taxon>
        <taxon>Coffeeae</taxon>
        <taxon>Coffea</taxon>
    </lineage>
</organism>
<keyword evidence="7" id="KW-1185">Reference proteome</keyword>
<feature type="domain" description="S1 motif" evidence="6">
    <location>
        <begin position="600"/>
        <end position="669"/>
    </location>
</feature>
<dbReference type="OrthoDB" id="412781at2759"/>
<feature type="domain" description="S1 motif" evidence="6">
    <location>
        <begin position="336"/>
        <end position="406"/>
    </location>
</feature>
<keyword evidence="2" id="KW-0698">rRNA processing</keyword>
<accession>A0A6P6SIE6</accession>
<dbReference type="InterPro" id="IPR055430">
    <property type="entry name" value="HAT_Syf1_CNRKL1_C"/>
</dbReference>
<dbReference type="InterPro" id="IPR057301">
    <property type="entry name" value="Rrp5_OB_4th"/>
</dbReference>
<sequence length="1940" mass="216356">MAKKSPNKKSSKKPSLINLQKPSKKSFKSKPPRDGGKGTKTELGDPVLSHQQKQASLALQLEDDVPDFPRGGGSSLSKQELEDVRAEVDAEFEAEERVSKKKNKRAKRLEWRSQSAEDDMGSLFGDAFTGKLPRFANKITLKNISPGMKLWGVISEVNQKDVVVSLPGGLRGLVRASEAFDPLPNDGVKGDKESNFLSSIYHVGQLVSCIVQQVDDEKKETGKRRIWLSLRLSLLHKGLTMDIIQEGMVLSAYIKSIEDHGYTLNFGFGSFTGFMPESRQSERKDTEVKVGQLIQGVVKSIDKTRKLLYMSSDSDMVSKCVTKDLKGISIDLLVPGMMVDARVRSSLENGIMLSFLTYFTGTVDIFNLSETFPSANWKDYYTQGKKVNARILFIDPTTRAVGLTLNPHLVHNRAPPTLVQTGDIFDQSKIIRIDRGLGLLLEIPSSPVATPAYVSVSDVADKEIKKLEKNFKEGSLVRVRVLGLRHLEGLATGILKASAFEGTVFTHSDVKPGMVVKAKVIAVDSFGAIVQLGSGVKALCPLRHMSEFEITKPRKKFQVGAELVFRVLGCKSKRITVTHKKTLVKSKLEILSSYADAIEGLITHGWITNIENHGCFVRFYNGVQGFAPRSELGLDLGCVINSMYHVEQVVKCRVTSSIPASRRINLSFTAKKTRIAEDDMMNLGSLVSGVVEQVTPHAVVVCVNSKSHIKGTISPEHLSDHLGLGALLKSVLKPGHQFDKLLVLDIEGSNLILTAKYSLVNSARDLPLDIKQVCPHSIVHGYVCNLIEAGCFVRFVGRLTGFAPKHKAVDDRRSDVSEVFSIGQSVRCNVVDVNSETNRITLALKQSLCSSTDASFIREYFLLEDKISKLQLLGSESSELNWVDEFQVGSIIEGKVNEKKEFGVVISFEKYKDIFGFISQYQLDGIAVDFGTTVQAAVLDISKSERLLDLSLKPQFVERSKREGSSVHSVKKKRGRETHKGLDLKQTVHAQVEIVKEDYLVLSIPTHNFALGYASFADYNTQMLPRKQFVNGQSVVATVADLPSPSTGGRLLLLLKSMNEVMDSSTSKRAKRKANIDVGSVVQAEITEIKPLELRVKFGSGFHGRVHITEATDDNLAEDPFNSLRVGQTVNAMIVSKCNRNRSYQWELSLKHSLLAGAGEVEDGLLVEDFDYPIGGRVSGFVYKVDKEWAWVTVSRDVRAQLYILDSASEPTELEKFEKHFYIGMALSGYVIKADKEKKLLRIVLHPILTHVDSACSLSDDCSTSPLNGNKACHISVGGFVGGRISKILPGVGGVLVQIDQHLYGKVHFTELTKAWVSDPLAGYHEGQFVECKVLEISHSFKGTVHVDLSLRLTSDDMDHGKFADLYPSMNSISPRVENIEDLKPDIVVKGYVKNVSSRGCFIMISRTVDAKILLSNLSDGFVENPETEFPVGKLVIGRVISVEPLSKRVEVTLKTSNSVSVSKLDVNSLNKLTVGDFISGRVKRIESYGLFVTIDDTNLVGLCHVSELSDEHIDNIETKHKAGEVVRAKVLKVDKERHRIALGMKNSYFTGDTNDQKLSEHGTNSAIEENHVFEGTGAISFPGIDDFDIKSDNEKLSVLGKLESRASIQPLDVPLDEIENSDVDNVVNQDHENPNAADIMDEKSKKREKKKAKVEREQEIQAAEERLLEKGIPRNADEFEKLIRTSPNSSFVWIKYMAFMLSLADVEKARSIAERALRTINIREESEKLNIWVAYFNLENEYGNPPEEAVKKLFYRALQYCDPKKLYLALLGMYERTEQHKLADDLLGKMIKKFKSSCKVWLRRVQRLLQQNHDGIQSNINRALLCLPRHKHIKFISQTAILEFKCGVPDRGRSLFEGMLREYPKRTDLWSIYLDQEIRLGDVDVIRSLFERAISLSLPPKKMKFLFTKYLEYEKSLGDEERASTVREKAREYVESNVK</sequence>
<feature type="domain" description="S1 motif" evidence="6">
    <location>
        <begin position="1386"/>
        <end position="1455"/>
    </location>
</feature>
<evidence type="ECO:0000256" key="2">
    <source>
        <dbReference type="ARBA" id="ARBA00022552"/>
    </source>
</evidence>
<comment type="subcellular location">
    <subcellularLocation>
        <location evidence="1">Nucleus</location>
        <location evidence="1">Nucleolus</location>
    </subcellularLocation>
</comment>
<feature type="domain" description="S1 motif" evidence="6">
    <location>
        <begin position="776"/>
        <end position="845"/>
    </location>
</feature>
<feature type="domain" description="S1 motif" evidence="6">
    <location>
        <begin position="1175"/>
        <end position="1246"/>
    </location>
</feature>
<dbReference type="PANTHER" id="PTHR23270:SF10">
    <property type="entry name" value="PROTEIN RRP5 HOMOLOG"/>
    <property type="match status" value="1"/>
</dbReference>
<dbReference type="InterPro" id="IPR048059">
    <property type="entry name" value="Rrp5_S1_rpt_hs1_sc1"/>
</dbReference>
<gene>
    <name evidence="8" type="primary">LOC113691792</name>
</gene>
<dbReference type="CDD" id="cd05693">
    <property type="entry name" value="S1_Rrp5_repeat_hs1_sc1"/>
    <property type="match status" value="1"/>
</dbReference>
<dbReference type="CDD" id="cd05703">
    <property type="entry name" value="S1_Rrp5_repeat_hs12_sc9"/>
    <property type="match status" value="1"/>
</dbReference>
<evidence type="ECO:0000259" key="6">
    <source>
        <dbReference type="PROSITE" id="PS50126"/>
    </source>
</evidence>
<dbReference type="SUPFAM" id="SSF48452">
    <property type="entry name" value="TPR-like"/>
    <property type="match status" value="2"/>
</dbReference>
<feature type="domain" description="S1 motif" evidence="6">
    <location>
        <begin position="1278"/>
        <end position="1352"/>
    </location>
</feature>
<evidence type="ECO:0000313" key="7">
    <source>
        <dbReference type="Proteomes" id="UP001652660"/>
    </source>
</evidence>
<dbReference type="Pfam" id="PF24685">
    <property type="entry name" value="OB_RRP5_4th"/>
    <property type="match status" value="1"/>
</dbReference>
<reference evidence="7" key="1">
    <citation type="journal article" date="2025" name="Foods">
        <title>Unveiling the Microbial Signatures of Arabica Coffee Cherries: Insights into Ripeness Specific Diversity, Functional Traits, and Implications for Quality and Safety.</title>
        <authorList>
            <consortium name="RefSeq"/>
            <person name="Tenea G.N."/>
            <person name="Cifuentes V."/>
            <person name="Reyes P."/>
            <person name="Cevallos-Vallejos M."/>
        </authorList>
    </citation>
    <scope>NUCLEOTIDE SEQUENCE [LARGE SCALE GENOMIC DNA]</scope>
</reference>
<feature type="domain" description="S1 motif" evidence="6">
    <location>
        <begin position="247"/>
        <end position="313"/>
    </location>
</feature>
<proteinExistence type="predicted"/>
<dbReference type="InterPro" id="IPR045209">
    <property type="entry name" value="Rrp5"/>
</dbReference>
<feature type="domain" description="S1 motif" evidence="6">
    <location>
        <begin position="147"/>
        <end position="231"/>
    </location>
</feature>